<evidence type="ECO:0000256" key="8">
    <source>
        <dbReference type="SAM" id="MobiDB-lite"/>
    </source>
</evidence>
<proteinExistence type="inferred from homology"/>
<dbReference type="EMBL" id="OC868017">
    <property type="protein sequence ID" value="CAD7633816.1"/>
    <property type="molecule type" value="Genomic_DNA"/>
</dbReference>
<dbReference type="Gene3D" id="3.40.970.10">
    <property type="entry name" value="Ribonuclease H1, N-terminal domain"/>
    <property type="match status" value="1"/>
</dbReference>
<dbReference type="PROSITE" id="PS50879">
    <property type="entry name" value="RNASE_H_1"/>
    <property type="match status" value="1"/>
</dbReference>
<name>A0A7R9L4K4_9ACAR</name>
<protein>
    <recommendedName>
        <fullName evidence="3">ribonuclease H</fullName>
        <ecNumber evidence="3">3.1.26.4</ecNumber>
    </recommendedName>
</protein>
<keyword evidence="7" id="KW-0378">Hydrolase</keyword>
<gene>
    <name evidence="10" type="ORF">OSB1V03_LOCUS14212</name>
</gene>
<dbReference type="Proteomes" id="UP000759131">
    <property type="component" value="Unassembled WGS sequence"/>
</dbReference>
<feature type="region of interest" description="Disordered" evidence="8">
    <location>
        <begin position="110"/>
        <end position="129"/>
    </location>
</feature>
<evidence type="ECO:0000256" key="7">
    <source>
        <dbReference type="ARBA" id="ARBA00022801"/>
    </source>
</evidence>
<dbReference type="GO" id="GO:0004523">
    <property type="term" value="F:RNA-DNA hybrid ribonuclease activity"/>
    <property type="evidence" value="ECO:0007669"/>
    <property type="project" value="UniProtKB-EC"/>
</dbReference>
<evidence type="ECO:0000313" key="10">
    <source>
        <dbReference type="EMBL" id="CAD7633816.1"/>
    </source>
</evidence>
<keyword evidence="4" id="KW-0540">Nuclease</keyword>
<reference evidence="10" key="1">
    <citation type="submission" date="2020-11" db="EMBL/GenBank/DDBJ databases">
        <authorList>
            <person name="Tran Van P."/>
        </authorList>
    </citation>
    <scope>NUCLEOTIDE SEQUENCE</scope>
</reference>
<dbReference type="EMBL" id="CAJPIZ010013442">
    <property type="protein sequence ID" value="CAG2114246.1"/>
    <property type="molecule type" value="Genomic_DNA"/>
</dbReference>
<dbReference type="InterPro" id="IPR002156">
    <property type="entry name" value="RNaseH_domain"/>
</dbReference>
<dbReference type="InterPro" id="IPR012337">
    <property type="entry name" value="RNaseH-like_sf"/>
</dbReference>
<keyword evidence="5" id="KW-0479">Metal-binding</keyword>
<feature type="compositionally biased region" description="Polar residues" evidence="8">
    <location>
        <begin position="209"/>
        <end position="220"/>
    </location>
</feature>
<dbReference type="InterPro" id="IPR037056">
    <property type="entry name" value="RNase_H1_N_sf"/>
</dbReference>
<dbReference type="PANTHER" id="PTHR10642:SF26">
    <property type="entry name" value="RIBONUCLEASE H1"/>
    <property type="match status" value="1"/>
</dbReference>
<dbReference type="CDD" id="cd09280">
    <property type="entry name" value="RNase_HI_eukaryote_like"/>
    <property type="match status" value="1"/>
</dbReference>
<keyword evidence="11" id="KW-1185">Reference proteome</keyword>
<dbReference type="InterPro" id="IPR036397">
    <property type="entry name" value="RNaseH_sf"/>
</dbReference>
<keyword evidence="6" id="KW-0255">Endonuclease</keyword>
<evidence type="ECO:0000313" key="11">
    <source>
        <dbReference type="Proteomes" id="UP000759131"/>
    </source>
</evidence>
<dbReference type="InterPro" id="IPR050092">
    <property type="entry name" value="RNase_H"/>
</dbReference>
<dbReference type="GO" id="GO:0046872">
    <property type="term" value="F:metal ion binding"/>
    <property type="evidence" value="ECO:0007669"/>
    <property type="project" value="UniProtKB-KW"/>
</dbReference>
<dbReference type="Gene3D" id="3.30.420.10">
    <property type="entry name" value="Ribonuclease H-like superfamily/Ribonuclease H"/>
    <property type="match status" value="1"/>
</dbReference>
<dbReference type="AlphaFoldDB" id="A0A7R9L4K4"/>
<dbReference type="InterPro" id="IPR011320">
    <property type="entry name" value="RNase_H1_N"/>
</dbReference>
<evidence type="ECO:0000256" key="5">
    <source>
        <dbReference type="ARBA" id="ARBA00022723"/>
    </source>
</evidence>
<dbReference type="EC" id="3.1.26.4" evidence="3"/>
<dbReference type="Pfam" id="PF01693">
    <property type="entry name" value="Cauli_VI"/>
    <property type="match status" value="1"/>
</dbReference>
<evidence type="ECO:0000256" key="1">
    <source>
        <dbReference type="ARBA" id="ARBA00000077"/>
    </source>
</evidence>
<feature type="non-terminal residue" evidence="10">
    <location>
        <position position="1"/>
    </location>
</feature>
<dbReference type="OrthoDB" id="407198at2759"/>
<evidence type="ECO:0000259" key="9">
    <source>
        <dbReference type="PROSITE" id="PS50879"/>
    </source>
</evidence>
<feature type="compositionally biased region" description="Polar residues" evidence="8">
    <location>
        <begin position="25"/>
        <end position="36"/>
    </location>
</feature>
<dbReference type="GO" id="GO:0003676">
    <property type="term" value="F:nucleic acid binding"/>
    <property type="evidence" value="ECO:0007669"/>
    <property type="project" value="InterPro"/>
</dbReference>
<dbReference type="GO" id="GO:0043137">
    <property type="term" value="P:DNA replication, removal of RNA primer"/>
    <property type="evidence" value="ECO:0007669"/>
    <property type="project" value="TreeGrafter"/>
</dbReference>
<evidence type="ECO:0000256" key="4">
    <source>
        <dbReference type="ARBA" id="ARBA00022722"/>
    </source>
</evidence>
<dbReference type="SUPFAM" id="SSF53098">
    <property type="entry name" value="Ribonuclease H-like"/>
    <property type="match status" value="1"/>
</dbReference>
<evidence type="ECO:0000256" key="3">
    <source>
        <dbReference type="ARBA" id="ARBA00012180"/>
    </source>
</evidence>
<sequence length="380" mass="41432">IPREAASRSRKSCLLITSLPDSDPNYDTDSNPSSEPLLSDPFSEPNSNSDSDGTPALRARSLSPQFLTPTDLHSYDDSPLSKCTPALRARPISPLFAALYGAHYDTPSDPLSDTLSDNDESPVTEGTPRLKFAPIDPLYASFYGTPSDNPSLCDLISSTNRWLTVDHNSNRRDDCKAQTSGYSGAQFKSFNTSQEAMEYMGGGGGGQRSHGTNGNSSSLTAAGGDTYDNFDDDDDFAGDTIYGRPVSQIRSSGHSEPRFEMYTDGACHGNGMAGARAGIGVHFPNRPDKDISEPLAGRQTNNRAEIQAARRALEVAKELGHSRVEIKTDSEFMNKSVNEWSHKWRQNNWRTSAGNDVINKQDFLDLEAASRGMDIKWVCL</sequence>
<accession>A0A7R9L4K4</accession>
<evidence type="ECO:0000256" key="2">
    <source>
        <dbReference type="ARBA" id="ARBA00005300"/>
    </source>
</evidence>
<comment type="catalytic activity">
    <reaction evidence="1">
        <text>Endonucleolytic cleavage to 5'-phosphomonoester.</text>
        <dbReference type="EC" id="3.1.26.4"/>
    </reaction>
</comment>
<comment type="similarity">
    <text evidence="2">Belongs to the RNase H family.</text>
</comment>
<feature type="region of interest" description="Disordered" evidence="8">
    <location>
        <begin position="1"/>
        <end position="79"/>
    </location>
</feature>
<feature type="domain" description="RNase H type-1" evidence="9">
    <location>
        <begin position="255"/>
        <end position="380"/>
    </location>
</feature>
<feature type="region of interest" description="Disordered" evidence="8">
    <location>
        <begin position="199"/>
        <end position="223"/>
    </location>
</feature>
<dbReference type="Pfam" id="PF00075">
    <property type="entry name" value="RNase_H"/>
    <property type="match status" value="1"/>
</dbReference>
<dbReference type="PANTHER" id="PTHR10642">
    <property type="entry name" value="RIBONUCLEASE H1"/>
    <property type="match status" value="1"/>
</dbReference>
<evidence type="ECO:0000256" key="6">
    <source>
        <dbReference type="ARBA" id="ARBA00022759"/>
    </source>
</evidence>
<organism evidence="10">
    <name type="scientific">Medioppia subpectinata</name>
    <dbReference type="NCBI Taxonomy" id="1979941"/>
    <lineage>
        <taxon>Eukaryota</taxon>
        <taxon>Metazoa</taxon>
        <taxon>Ecdysozoa</taxon>
        <taxon>Arthropoda</taxon>
        <taxon>Chelicerata</taxon>
        <taxon>Arachnida</taxon>
        <taxon>Acari</taxon>
        <taxon>Acariformes</taxon>
        <taxon>Sarcoptiformes</taxon>
        <taxon>Oribatida</taxon>
        <taxon>Brachypylina</taxon>
        <taxon>Oppioidea</taxon>
        <taxon>Oppiidae</taxon>
        <taxon>Medioppia</taxon>
    </lineage>
</organism>